<keyword evidence="2 8" id="KW-0004">4Fe-4S</keyword>
<dbReference type="InterPro" id="IPR026902">
    <property type="entry name" value="RnfC_N"/>
</dbReference>
<keyword evidence="4 8" id="KW-0677">Repeat</keyword>
<dbReference type="Pfam" id="PF13375">
    <property type="entry name" value="RnfC_N"/>
    <property type="match status" value="1"/>
</dbReference>
<keyword evidence="5 8" id="KW-0249">Electron transport</keyword>
<dbReference type="PROSITE" id="PS00198">
    <property type="entry name" value="4FE4S_FER_1"/>
    <property type="match status" value="1"/>
</dbReference>
<gene>
    <name evidence="8" type="primary">rnfC</name>
    <name evidence="11" type="ORF">MPL1_08549</name>
</gene>
<comment type="cofactor">
    <cofactor evidence="8">
        <name>[4Fe-4S] cluster</name>
        <dbReference type="ChEBI" id="CHEBI:49883"/>
    </cofactor>
    <text evidence="8">Binds 2 [4Fe-4S] clusters per subunit.</text>
</comment>
<dbReference type="eggNOG" id="COG4656">
    <property type="taxonomic scope" value="Bacteria"/>
</dbReference>
<proteinExistence type="inferred from homology"/>
<feature type="binding site" evidence="8">
    <location>
        <position position="417"/>
    </location>
    <ligand>
        <name>[4Fe-4S] cluster</name>
        <dbReference type="ChEBI" id="CHEBI:49883"/>
        <label>2</label>
    </ligand>
</feature>
<evidence type="ECO:0000313" key="11">
    <source>
        <dbReference type="EMBL" id="EMR12781.1"/>
    </source>
</evidence>
<feature type="domain" description="4Fe-4S ferredoxin-type" evidence="10">
    <location>
        <begin position="364"/>
        <end position="395"/>
    </location>
</feature>
<reference evidence="11 12" key="1">
    <citation type="journal article" date="2013" name="Genome Announc.">
        <title>Draft Genome Sequence of Methylophaga lonarensis MPLT, a Haloalkaliphilic (Non-Methane-Utilizing) Methylotroph.</title>
        <authorList>
            <person name="Shetty S.A."/>
            <person name="Marathe N.P."/>
            <person name="Munot H."/>
            <person name="Antony C.P."/>
            <person name="Dhotre D.P."/>
            <person name="Murrell J.C."/>
            <person name="Shouche Y.S."/>
        </authorList>
    </citation>
    <scope>NUCLEOTIDE SEQUENCE [LARGE SCALE GENOMIC DNA]</scope>
    <source>
        <strain evidence="11 12">MPL</strain>
    </source>
</reference>
<evidence type="ECO:0000256" key="4">
    <source>
        <dbReference type="ARBA" id="ARBA00022737"/>
    </source>
</evidence>
<evidence type="ECO:0000256" key="7">
    <source>
        <dbReference type="ARBA" id="ARBA00023014"/>
    </source>
</evidence>
<keyword evidence="8" id="KW-1003">Cell membrane</keyword>
<dbReference type="OrthoDB" id="9767754at2"/>
<dbReference type="STRING" id="1286106.MPL1_08549"/>
<dbReference type="InterPro" id="IPR011538">
    <property type="entry name" value="Nuo51_FMN-bd"/>
</dbReference>
<dbReference type="GO" id="GO:0051539">
    <property type="term" value="F:4 iron, 4 sulfur cluster binding"/>
    <property type="evidence" value="ECO:0007669"/>
    <property type="project" value="UniProtKB-KW"/>
</dbReference>
<keyword evidence="3 8" id="KW-0479">Metal-binding</keyword>
<dbReference type="SUPFAM" id="SSF46548">
    <property type="entry name" value="alpha-helical ferredoxin"/>
    <property type="match status" value="1"/>
</dbReference>
<feature type="region of interest" description="Disordered" evidence="9">
    <location>
        <begin position="445"/>
        <end position="511"/>
    </location>
</feature>
<name>M7P006_9GAMM</name>
<protein>
    <recommendedName>
        <fullName evidence="8">Ion-translocating oxidoreductase complex subunit C</fullName>
        <ecNumber evidence="8">7.-.-.-</ecNumber>
    </recommendedName>
    <alternativeName>
        <fullName evidence="8">Rnf electron transport complex subunit C</fullName>
    </alternativeName>
</protein>
<evidence type="ECO:0000256" key="9">
    <source>
        <dbReference type="SAM" id="MobiDB-lite"/>
    </source>
</evidence>
<keyword evidence="6 8" id="KW-0408">Iron</keyword>
<feature type="binding site" evidence="8">
    <location>
        <position position="381"/>
    </location>
    <ligand>
        <name>[4Fe-4S] cluster</name>
        <dbReference type="ChEBI" id="CHEBI:49883"/>
        <label>1</label>
    </ligand>
</feature>
<accession>M7P006</accession>
<dbReference type="PANTHER" id="PTHR43034:SF2">
    <property type="entry name" value="ION-TRANSLOCATING OXIDOREDUCTASE COMPLEX SUBUNIT C"/>
    <property type="match status" value="1"/>
</dbReference>
<comment type="function">
    <text evidence="8">Part of a membrane-bound complex that couples electron transfer with translocation of ions across the membrane.</text>
</comment>
<evidence type="ECO:0000256" key="6">
    <source>
        <dbReference type="ARBA" id="ARBA00023004"/>
    </source>
</evidence>
<evidence type="ECO:0000256" key="1">
    <source>
        <dbReference type="ARBA" id="ARBA00022448"/>
    </source>
</evidence>
<keyword evidence="7 8" id="KW-0411">Iron-sulfur</keyword>
<keyword evidence="8" id="KW-0997">Cell inner membrane</keyword>
<evidence type="ECO:0000256" key="3">
    <source>
        <dbReference type="ARBA" id="ARBA00022723"/>
    </source>
</evidence>
<dbReference type="InterPro" id="IPR010208">
    <property type="entry name" value="Ion_transpt_RnfC/RsxC"/>
</dbReference>
<dbReference type="Gene3D" id="3.40.50.11540">
    <property type="entry name" value="NADH-ubiquinone oxidoreductase 51kDa subunit"/>
    <property type="match status" value="1"/>
</dbReference>
<feature type="region of interest" description="Disordered" evidence="9">
    <location>
        <begin position="1"/>
        <end position="23"/>
    </location>
</feature>
<dbReference type="NCBIfam" id="NF003454">
    <property type="entry name" value="PRK05035.1"/>
    <property type="match status" value="1"/>
</dbReference>
<comment type="subunit">
    <text evidence="8">The complex is composed of six subunits: RnfA, RnfB, RnfC, RnfD, RnfE and RnfG.</text>
</comment>
<keyword evidence="12" id="KW-1185">Reference proteome</keyword>
<dbReference type="GO" id="GO:0009055">
    <property type="term" value="F:electron transfer activity"/>
    <property type="evidence" value="ECO:0007669"/>
    <property type="project" value="InterPro"/>
</dbReference>
<feature type="binding site" evidence="8">
    <location>
        <position position="424"/>
    </location>
    <ligand>
        <name>[4Fe-4S] cluster</name>
        <dbReference type="ChEBI" id="CHEBI:49883"/>
        <label>1</label>
    </ligand>
</feature>
<comment type="caution">
    <text evidence="11">The sequence shown here is derived from an EMBL/GenBank/DDBJ whole genome shotgun (WGS) entry which is preliminary data.</text>
</comment>
<feature type="binding site" evidence="8">
    <location>
        <position position="375"/>
    </location>
    <ligand>
        <name>[4Fe-4S] cluster</name>
        <dbReference type="ChEBI" id="CHEBI:49883"/>
        <label>1</label>
    </ligand>
</feature>
<dbReference type="Pfam" id="PF12838">
    <property type="entry name" value="Fer4_7"/>
    <property type="match status" value="1"/>
</dbReference>
<feature type="domain" description="4Fe-4S ferredoxin-type" evidence="10">
    <location>
        <begin position="405"/>
        <end position="434"/>
    </location>
</feature>
<keyword evidence="1 8" id="KW-0813">Transport</keyword>
<dbReference type="PATRIC" id="fig|1286106.3.peg.1718"/>
<dbReference type="InterPro" id="IPR017896">
    <property type="entry name" value="4Fe4S_Fe-S-bd"/>
</dbReference>
<dbReference type="InterPro" id="IPR037225">
    <property type="entry name" value="Nuo51_FMN-bd_sf"/>
</dbReference>
<feature type="binding site" evidence="8">
    <location>
        <position position="378"/>
    </location>
    <ligand>
        <name>[4Fe-4S] cluster</name>
        <dbReference type="ChEBI" id="CHEBI:49883"/>
        <label>1</label>
    </ligand>
</feature>
<dbReference type="Gene3D" id="3.30.70.20">
    <property type="match status" value="1"/>
</dbReference>
<keyword evidence="8" id="KW-0472">Membrane</keyword>
<feature type="binding site" evidence="8">
    <location>
        <position position="414"/>
    </location>
    <ligand>
        <name>[4Fe-4S] cluster</name>
        <dbReference type="ChEBI" id="CHEBI:49883"/>
        <label>2</label>
    </ligand>
</feature>
<dbReference type="HAMAP" id="MF_00461">
    <property type="entry name" value="RsxC_RnfC"/>
    <property type="match status" value="1"/>
</dbReference>
<dbReference type="EC" id="7.-.-.-" evidence="8"/>
<dbReference type="Pfam" id="PF01512">
    <property type="entry name" value="Complex1_51K"/>
    <property type="match status" value="1"/>
</dbReference>
<feature type="binding site" evidence="8">
    <location>
        <position position="385"/>
    </location>
    <ligand>
        <name>[4Fe-4S] cluster</name>
        <dbReference type="ChEBI" id="CHEBI:49883"/>
        <label>2</label>
    </ligand>
</feature>
<dbReference type="PANTHER" id="PTHR43034">
    <property type="entry name" value="ION-TRANSLOCATING OXIDOREDUCTASE COMPLEX SUBUNIT C"/>
    <property type="match status" value="1"/>
</dbReference>
<dbReference type="NCBIfam" id="TIGR01945">
    <property type="entry name" value="rnfC"/>
    <property type="match status" value="1"/>
</dbReference>
<feature type="compositionally biased region" description="Basic and acidic residues" evidence="9">
    <location>
        <begin position="445"/>
        <end position="476"/>
    </location>
</feature>
<dbReference type="AlphaFoldDB" id="M7P006"/>
<dbReference type="Proteomes" id="UP000012019">
    <property type="component" value="Unassembled WGS sequence"/>
</dbReference>
<evidence type="ECO:0000313" key="12">
    <source>
        <dbReference type="Proteomes" id="UP000012019"/>
    </source>
</evidence>
<sequence>MTQQQLGSFPGGLKLPGHKKRSTQMPIRRMPISKRLILPLQQHIGEAAVPIVEVGEKVLKGQRVARAEGHVSVCLHAPTSGVIRAIADHQVPHPSGLTAPCIMIETDGEDRWIERDPVLDFRSLSSHEIRQRVREAGIVGLGGAGFPSFIKLNPGVRHHVETLLINGAECEPYITCDDMIMRERAAGIIEGIEIMMFALRAKECVIAIEDNKPESISAMRFALTANKALSETTRIVIIPTKYPTGGEKQLIQVVTGKQVPSKGLPIDIGIVCHNPATAYAVGRAIRHGEPLLSRIVTVTGTDVTHAGNFETLFGTPIRELLEFCETKRQPDEPFIMGGPMMGYNLSGDDLPITKTSNCILVGVDDVAIASQPLPCIRCGECAAACPASLLPQQLYWYSRSKEFDKTEEYNLFDCIECGCCDYVCPSKIPLVSYFRFAKTEIMNQERERRKSDIARERHENRLARQERERLEKEERQKQRKAALAASKAAQKKAENTETESTTETAAVKEDN</sequence>
<evidence type="ECO:0000256" key="2">
    <source>
        <dbReference type="ARBA" id="ARBA00022485"/>
    </source>
</evidence>
<comment type="subcellular location">
    <subcellularLocation>
        <location evidence="8">Cell inner membrane</location>
        <topology evidence="8">Peripheral membrane protein</topology>
    </subcellularLocation>
</comment>
<dbReference type="GO" id="GO:0005886">
    <property type="term" value="C:plasma membrane"/>
    <property type="evidence" value="ECO:0007669"/>
    <property type="project" value="UniProtKB-SubCell"/>
</dbReference>
<organism evidence="11 12">
    <name type="scientific">Methylophaga lonarensis MPL</name>
    <dbReference type="NCBI Taxonomy" id="1286106"/>
    <lineage>
        <taxon>Bacteria</taxon>
        <taxon>Pseudomonadati</taxon>
        <taxon>Pseudomonadota</taxon>
        <taxon>Gammaproteobacteria</taxon>
        <taxon>Thiotrichales</taxon>
        <taxon>Piscirickettsiaceae</taxon>
        <taxon>Methylophaga</taxon>
    </lineage>
</organism>
<comment type="similarity">
    <text evidence="8">Belongs to the 4Fe4S bacterial-type ferredoxin family. RnfC subfamily.</text>
</comment>
<dbReference type="SUPFAM" id="SSF142019">
    <property type="entry name" value="Nqo1 FMN-binding domain-like"/>
    <property type="match status" value="1"/>
</dbReference>
<evidence type="ECO:0000256" key="5">
    <source>
        <dbReference type="ARBA" id="ARBA00022982"/>
    </source>
</evidence>
<evidence type="ECO:0000259" key="10">
    <source>
        <dbReference type="PROSITE" id="PS51379"/>
    </source>
</evidence>
<dbReference type="GO" id="GO:0022900">
    <property type="term" value="P:electron transport chain"/>
    <property type="evidence" value="ECO:0007669"/>
    <property type="project" value="UniProtKB-UniRule"/>
</dbReference>
<evidence type="ECO:0000256" key="8">
    <source>
        <dbReference type="HAMAP-Rule" id="MF_00461"/>
    </source>
</evidence>
<dbReference type="PROSITE" id="PS51379">
    <property type="entry name" value="4FE4S_FER_2"/>
    <property type="match status" value="2"/>
</dbReference>
<dbReference type="GO" id="GO:0046872">
    <property type="term" value="F:metal ion binding"/>
    <property type="evidence" value="ECO:0007669"/>
    <property type="project" value="UniProtKB-KW"/>
</dbReference>
<dbReference type="EMBL" id="APHR01000042">
    <property type="protein sequence ID" value="EMR12781.1"/>
    <property type="molecule type" value="Genomic_DNA"/>
</dbReference>
<keyword evidence="8" id="KW-1278">Translocase</keyword>
<dbReference type="RefSeq" id="WP_009726685.1">
    <property type="nucleotide sequence ID" value="NZ_APHR01000042.1"/>
</dbReference>
<feature type="binding site" evidence="8">
    <location>
        <position position="420"/>
    </location>
    <ligand>
        <name>[4Fe-4S] cluster</name>
        <dbReference type="ChEBI" id="CHEBI:49883"/>
        <label>2</label>
    </ligand>
</feature>
<dbReference type="InterPro" id="IPR017900">
    <property type="entry name" value="4Fe4S_Fe_S_CS"/>
</dbReference>
<dbReference type="FunFam" id="3.30.70.20:FF:000044">
    <property type="entry name" value="Ion-translocating oxidoreductase complex subunit C"/>
    <property type="match status" value="1"/>
</dbReference>